<dbReference type="AlphaFoldDB" id="W4PJF7"/>
<sequence length="47" mass="5561">MEHSYTREKAAYPIESVRENKFWVNVARVDNTLGDRKLLPTRYGSFD</sequence>
<dbReference type="Proteomes" id="UP000018842">
    <property type="component" value="Unassembled WGS sequence"/>
</dbReference>
<protein>
    <submittedName>
        <fullName evidence="1">Na(+)-translocating NADH-quinone reductase subunit E</fullName>
    </submittedName>
</protein>
<accession>W4PJF7</accession>
<organism evidence="1 2">
    <name type="scientific">Bacteroides pyogenes DSM 20611 = JCM 6294</name>
    <dbReference type="NCBI Taxonomy" id="1121100"/>
    <lineage>
        <taxon>Bacteria</taxon>
        <taxon>Pseudomonadati</taxon>
        <taxon>Bacteroidota</taxon>
        <taxon>Bacteroidia</taxon>
        <taxon>Bacteroidales</taxon>
        <taxon>Bacteroidaceae</taxon>
        <taxon>Bacteroides</taxon>
    </lineage>
</organism>
<proteinExistence type="predicted"/>
<name>W4PJF7_9BACE</name>
<evidence type="ECO:0000313" key="1">
    <source>
        <dbReference type="EMBL" id="GAE19279.1"/>
    </source>
</evidence>
<dbReference type="EMBL" id="BAIR01000020">
    <property type="protein sequence ID" value="GAE19279.1"/>
    <property type="molecule type" value="Genomic_DNA"/>
</dbReference>
<evidence type="ECO:0000313" key="2">
    <source>
        <dbReference type="Proteomes" id="UP000018842"/>
    </source>
</evidence>
<reference evidence="2" key="1">
    <citation type="journal article" date="2014" name="Genome">
        <title>Draft Genome Sequences of Three Strains of Bacteroides pyogenes Isolated from a Cat and Swine.</title>
        <authorList>
            <person name="Sakamoto M."/>
            <person name="Oshima K."/>
            <person name="Suda W."/>
            <person name="Kitamura K."/>
            <person name="Iida T."/>
            <person name="Hattori M."/>
            <person name="Ohkuma M."/>
        </authorList>
    </citation>
    <scope>NUCLEOTIDE SEQUENCE [LARGE SCALE GENOMIC DNA]</scope>
    <source>
        <strain evidence="2">JCM 6294</strain>
    </source>
</reference>
<dbReference type="eggNOG" id="COG1003">
    <property type="taxonomic scope" value="Bacteria"/>
</dbReference>
<comment type="caution">
    <text evidence="1">The sequence shown here is derived from an EMBL/GenBank/DDBJ whole genome shotgun (WGS) entry which is preliminary data.</text>
</comment>
<gene>
    <name evidence="1" type="ORF">JCM6294_2312</name>
</gene>